<feature type="compositionally biased region" description="Polar residues" evidence="1">
    <location>
        <begin position="213"/>
        <end position="236"/>
    </location>
</feature>
<feature type="compositionally biased region" description="Basic residues" evidence="1">
    <location>
        <begin position="460"/>
        <end position="472"/>
    </location>
</feature>
<keyword evidence="4" id="KW-1185">Reference proteome</keyword>
<evidence type="ECO:0000256" key="2">
    <source>
        <dbReference type="SAM" id="Phobius"/>
    </source>
</evidence>
<feature type="region of interest" description="Disordered" evidence="1">
    <location>
        <begin position="454"/>
        <end position="481"/>
    </location>
</feature>
<feature type="compositionally biased region" description="Acidic residues" evidence="1">
    <location>
        <begin position="497"/>
        <end position="511"/>
    </location>
</feature>
<keyword evidence="2" id="KW-0472">Membrane</keyword>
<feature type="transmembrane region" description="Helical" evidence="2">
    <location>
        <begin position="405"/>
        <end position="424"/>
    </location>
</feature>
<proteinExistence type="predicted"/>
<feature type="transmembrane region" description="Helical" evidence="2">
    <location>
        <begin position="363"/>
        <end position="385"/>
    </location>
</feature>
<evidence type="ECO:0000313" key="3">
    <source>
        <dbReference type="EMBL" id="PPQ63269.1"/>
    </source>
</evidence>
<feature type="region of interest" description="Disordered" evidence="1">
    <location>
        <begin position="1"/>
        <end position="64"/>
    </location>
</feature>
<gene>
    <name evidence="3" type="ORF">CVT24_006794</name>
</gene>
<evidence type="ECO:0000313" key="4">
    <source>
        <dbReference type="Proteomes" id="UP000284842"/>
    </source>
</evidence>
<feature type="transmembrane region" description="Helical" evidence="2">
    <location>
        <begin position="594"/>
        <end position="612"/>
    </location>
</feature>
<feature type="transmembrane region" description="Helical" evidence="2">
    <location>
        <begin position="554"/>
        <end position="574"/>
    </location>
</feature>
<dbReference type="Proteomes" id="UP000284842">
    <property type="component" value="Unassembled WGS sequence"/>
</dbReference>
<keyword evidence="2" id="KW-0812">Transmembrane</keyword>
<dbReference type="OrthoDB" id="3253553at2759"/>
<feature type="compositionally biased region" description="Low complexity" evidence="1">
    <location>
        <begin position="130"/>
        <end position="142"/>
    </location>
</feature>
<protein>
    <submittedName>
        <fullName evidence="3">Uncharacterized protein</fullName>
    </submittedName>
</protein>
<evidence type="ECO:0000256" key="1">
    <source>
        <dbReference type="SAM" id="MobiDB-lite"/>
    </source>
</evidence>
<feature type="region of interest" description="Disordered" evidence="1">
    <location>
        <begin position="493"/>
        <end position="529"/>
    </location>
</feature>
<feature type="region of interest" description="Disordered" evidence="1">
    <location>
        <begin position="213"/>
        <end position="249"/>
    </location>
</feature>
<dbReference type="InParanoid" id="A0A409VBF7"/>
<dbReference type="AlphaFoldDB" id="A0A409VBF7"/>
<comment type="caution">
    <text evidence="3">The sequence shown here is derived from an EMBL/GenBank/DDBJ whole genome shotgun (WGS) entry which is preliminary data.</text>
</comment>
<keyword evidence="2" id="KW-1133">Transmembrane helix</keyword>
<name>A0A409VBF7_9AGAR</name>
<feature type="compositionally biased region" description="Polar residues" evidence="1">
    <location>
        <begin position="158"/>
        <end position="171"/>
    </location>
</feature>
<organism evidence="3 4">
    <name type="scientific">Panaeolus cyanescens</name>
    <dbReference type="NCBI Taxonomy" id="181874"/>
    <lineage>
        <taxon>Eukaryota</taxon>
        <taxon>Fungi</taxon>
        <taxon>Dikarya</taxon>
        <taxon>Basidiomycota</taxon>
        <taxon>Agaricomycotina</taxon>
        <taxon>Agaricomycetes</taxon>
        <taxon>Agaricomycetidae</taxon>
        <taxon>Agaricales</taxon>
        <taxon>Agaricineae</taxon>
        <taxon>Galeropsidaceae</taxon>
        <taxon>Panaeolus</taxon>
    </lineage>
</organism>
<accession>A0A409VBF7</accession>
<feature type="region of interest" description="Disordered" evidence="1">
    <location>
        <begin position="86"/>
        <end position="198"/>
    </location>
</feature>
<dbReference type="EMBL" id="NHTK01006127">
    <property type="protein sequence ID" value="PPQ63269.1"/>
    <property type="molecule type" value="Genomic_DNA"/>
</dbReference>
<reference evidence="3 4" key="1">
    <citation type="journal article" date="2018" name="Evol. Lett.">
        <title>Horizontal gene cluster transfer increased hallucinogenic mushroom diversity.</title>
        <authorList>
            <person name="Reynolds H.T."/>
            <person name="Vijayakumar V."/>
            <person name="Gluck-Thaler E."/>
            <person name="Korotkin H.B."/>
            <person name="Matheny P.B."/>
            <person name="Slot J.C."/>
        </authorList>
    </citation>
    <scope>NUCLEOTIDE SEQUENCE [LARGE SCALE GENOMIC DNA]</scope>
    <source>
        <strain evidence="3 4">2629</strain>
    </source>
</reference>
<sequence>MYYSDPILDAPPPTSQLEYRRRPWSPDPLFPSSSTNALGGEQYTAADDLIPRSHLRPRREASDVSVEALDLADYARTLRARQAEDPYPAFPSQLRQVHHPPSSYPTRPHPVGSRDSFEQHPPSLVSRGPTLSSTSTHHTLSSNPPSQGRRTTRRPFSLPNTPVASQASSSRGHLPPSSYKNPRIFEAGGHPTSSDEIDISNFPKWSRGWYDSNNSSPKYNTPTSNVSRSFDPNDNYTPIPLSRLDSAKGKGKSIFDPGYNHSPFDTYGHDTYDPYDPPPPVSSIGHESSRNLLPWSTDPPEYGPPLDPLLKEERMRMLEREFGTNAKKKDQNVNPWVDEEGKPLVGTVDKSGNLVTAGPKKRVFVRSLQIILALGAAIPAIYAAAAIKSTDPRDPPPPPANKPPAYVLYVLSSLTLVLLLYLFVARPCCCGRRKTKSNKNAFPAAGNMGMMVLPVGGPGKKGKKDKSSKKGGGKYGPPGQDVQVNLIVDPTAFQPTEESDTGSEGEYDEEAMPGSYEERQHTRRRKRNRRRRGVFEGLAMEADWKVARSWLKKIIVIDIACVVLWGAAFVFIMIGQRCPIGEFDGWCNAYNVSTASACLLCVAFGVSIFFDVQDLHASKQSPRTRT</sequence>